<feature type="compositionally biased region" description="Low complexity" evidence="1">
    <location>
        <begin position="77"/>
        <end position="167"/>
    </location>
</feature>
<dbReference type="GO" id="GO:0030198">
    <property type="term" value="P:extracellular matrix organization"/>
    <property type="evidence" value="ECO:0007669"/>
    <property type="project" value="TreeGrafter"/>
</dbReference>
<organism evidence="2">
    <name type="scientific">viral metagenome</name>
    <dbReference type="NCBI Taxonomy" id="1070528"/>
    <lineage>
        <taxon>unclassified sequences</taxon>
        <taxon>metagenomes</taxon>
        <taxon>organismal metagenomes</taxon>
    </lineage>
</organism>
<accession>A0A6C0AR27</accession>
<dbReference type="Gene3D" id="2.120.10.80">
    <property type="entry name" value="Kelch-type beta propeller"/>
    <property type="match status" value="1"/>
</dbReference>
<dbReference type="EMBL" id="MN740760">
    <property type="protein sequence ID" value="QHS81771.1"/>
    <property type="molecule type" value="Genomic_DNA"/>
</dbReference>
<name>A0A6C0AR27_9ZZZZ</name>
<dbReference type="InterPro" id="IPR015915">
    <property type="entry name" value="Kelch-typ_b-propeller"/>
</dbReference>
<dbReference type="InterPro" id="IPR050149">
    <property type="entry name" value="Collagen_superfamily"/>
</dbReference>
<dbReference type="CDD" id="cd15482">
    <property type="entry name" value="Sialidase_non-viral"/>
    <property type="match status" value="1"/>
</dbReference>
<evidence type="ECO:0000313" key="2">
    <source>
        <dbReference type="EMBL" id="QHS81771.1"/>
    </source>
</evidence>
<evidence type="ECO:0000256" key="1">
    <source>
        <dbReference type="SAM" id="MobiDB-lite"/>
    </source>
</evidence>
<feature type="region of interest" description="Disordered" evidence="1">
    <location>
        <begin position="47"/>
        <end position="173"/>
    </location>
</feature>
<dbReference type="GO" id="GO:0031012">
    <property type="term" value="C:extracellular matrix"/>
    <property type="evidence" value="ECO:0007669"/>
    <property type="project" value="TreeGrafter"/>
</dbReference>
<feature type="compositionally biased region" description="Gly residues" evidence="1">
    <location>
        <begin position="47"/>
        <end position="57"/>
    </location>
</feature>
<sequence>MSYRPMDLGYVTLRNIRPVNPLTNQPLFPGYVLSMDQQGNSVWVPMTGGGGGTGFTGPTGSTGATGPQGLHGTASNTGATGPTGDTGPQGPHGTATNTGATGPTGYTGATGATGPAGAAANTGATGPTGFTGATGATGPAGEAANTGATGVTGPTGPAGEAANTGATGPTGPGNGANIISENFMVACGQGVSTNLGYSYDGINWSNSPSQLTSTSFRCVAWNGALWVAGGVSGGQDSDILIYSSDGINWTPSPTQVFSSICSTVAWNGSLWVAGGQDLSNNLAYSYDGINWTPSPTQLFSVICYSVAWNGSLWIAGGEGTNQVLYSYDGISWNPSASGNSLFSIYCACLAWNGSLLFGGGYNYPTGILCYSTDGINWTQDISGSSFFGAGGPCRTIAWNGSLWVAGGQSTNNVGIIIYSSDGTNWSESTSGSSIINNVVNTITWNGSVWVAGGSGLSVIAYSTDAITWTISTSGSSLFDTNCIGLASRRPLPYVGETVVPPIFHQATGPGGPLIYTDPSGTNNMYYSRVVTINETSASLNTYDQLGNPILKIYPPGVGSSRITMNTAAITGSGYTSFTTIDGAIGQIPGNFGIYDQGSRNIINYTKATNTVQVGGGSTIVNIDPSDISFNNIYNYNTSNGSPIIIYGSSSSPTLLPLVIPNDGPITPGFQRVYSFTLVLAGSGGGGAGGDNSSNYGGGGGGAGQYSSQYTYTTSDPSNTLSSKLQYSCGLGGSQGTVTNPGIIGVASTFSWNSSQIVLAQGGGGGTIGSGGGSGGGVVPGTLPAGWTSSNICSSNGSAGGAGGPSLGIGGTGGTCNGNPSVNGGQGGVPTGPGINGSPGYISIDYAFYDTPITSFVLSMDNILGSPTAPKNTYISTLFTNNVYGPNFFTTFDISANTILTLGGPGNFNNLTQGLYTIITSLTDLTYPGSTLYTYNTISTTVYVSGNSDSGGTYAFTIGGNATFLPIGDTYVGLNSGAQVLQNSTSGLKYINYATDDLQVTIYFIKMFGNLTYPII</sequence>
<dbReference type="AlphaFoldDB" id="A0A6C0AR27"/>
<dbReference type="PANTHER" id="PTHR24023:SF1095">
    <property type="entry name" value="EGF-LIKE DOMAIN-CONTAINING PROTEIN"/>
    <property type="match status" value="1"/>
</dbReference>
<feature type="compositionally biased region" description="Low complexity" evidence="1">
    <location>
        <begin position="58"/>
        <end position="68"/>
    </location>
</feature>
<dbReference type="PANTHER" id="PTHR24023">
    <property type="entry name" value="COLLAGEN ALPHA"/>
    <property type="match status" value="1"/>
</dbReference>
<dbReference type="GO" id="GO:0005615">
    <property type="term" value="C:extracellular space"/>
    <property type="evidence" value="ECO:0007669"/>
    <property type="project" value="TreeGrafter"/>
</dbReference>
<dbReference type="GO" id="GO:0030020">
    <property type="term" value="F:extracellular matrix structural constituent conferring tensile strength"/>
    <property type="evidence" value="ECO:0007669"/>
    <property type="project" value="TreeGrafter"/>
</dbReference>
<dbReference type="SUPFAM" id="SSF110296">
    <property type="entry name" value="Oligoxyloglucan reducing end-specific cellobiohydrolase"/>
    <property type="match status" value="1"/>
</dbReference>
<protein>
    <submittedName>
        <fullName evidence="2">Uncharacterized protein</fullName>
    </submittedName>
</protein>
<proteinExistence type="predicted"/>
<reference evidence="2" key="1">
    <citation type="journal article" date="2020" name="Nature">
        <title>Giant virus diversity and host interactions through global metagenomics.</title>
        <authorList>
            <person name="Schulz F."/>
            <person name="Roux S."/>
            <person name="Paez-Espino D."/>
            <person name="Jungbluth S."/>
            <person name="Walsh D.A."/>
            <person name="Denef V.J."/>
            <person name="McMahon K.D."/>
            <person name="Konstantinidis K.T."/>
            <person name="Eloe-Fadrosh E.A."/>
            <person name="Kyrpides N.C."/>
            <person name="Woyke T."/>
        </authorList>
    </citation>
    <scope>NUCLEOTIDE SEQUENCE</scope>
    <source>
        <strain evidence="2">GVMAG-S-1101164-72</strain>
    </source>
</reference>